<evidence type="ECO:0000256" key="1">
    <source>
        <dbReference type="ARBA" id="ARBA00023015"/>
    </source>
</evidence>
<dbReference type="PANTHER" id="PTHR43537:SF45">
    <property type="entry name" value="GNTR FAMILY REGULATORY PROTEIN"/>
    <property type="match status" value="1"/>
</dbReference>
<dbReference type="SMART" id="SM00895">
    <property type="entry name" value="FCD"/>
    <property type="match status" value="1"/>
</dbReference>
<evidence type="ECO:0000313" key="6">
    <source>
        <dbReference type="Proteomes" id="UP000399805"/>
    </source>
</evidence>
<dbReference type="AlphaFoldDB" id="A0A6I8LFI3"/>
<dbReference type="InterPro" id="IPR008920">
    <property type="entry name" value="TF_FadR/GntR_C"/>
</dbReference>
<dbReference type="SMART" id="SM00345">
    <property type="entry name" value="HTH_GNTR"/>
    <property type="match status" value="1"/>
</dbReference>
<dbReference type="Gene3D" id="1.10.10.10">
    <property type="entry name" value="Winged helix-like DNA-binding domain superfamily/Winged helix DNA-binding domain"/>
    <property type="match status" value="1"/>
</dbReference>
<dbReference type="InterPro" id="IPR011711">
    <property type="entry name" value="GntR_C"/>
</dbReference>
<dbReference type="GO" id="GO:0003700">
    <property type="term" value="F:DNA-binding transcription factor activity"/>
    <property type="evidence" value="ECO:0007669"/>
    <property type="project" value="InterPro"/>
</dbReference>
<accession>A0A6I8LFI3</accession>
<dbReference type="PANTHER" id="PTHR43537">
    <property type="entry name" value="TRANSCRIPTIONAL REGULATOR, GNTR FAMILY"/>
    <property type="match status" value="1"/>
</dbReference>
<sequence length="240" mass="26715">MSVDPSGLESERHLLERSGTAERVAAILRQYITDGVFAPGERLSEPVISSALGVSRNTLRESFQLLAHERLAVHELNRGVFVRELTTEDIEDLYVVRRATECGALRRAAELSTVDLLPVEQALRDGRSAAVAEDWSAVGTASIHFHQALADLAGSERISATMRQVLAETRLFFVLNDNTREFYEPFLDCHEQILRDLRRGRFEVAEAALDRYLRDAEALLLALSEPGAVANTTVNERGTR</sequence>
<dbReference type="Proteomes" id="UP000399805">
    <property type="component" value="Unassembled WGS sequence"/>
</dbReference>
<dbReference type="Pfam" id="PF07729">
    <property type="entry name" value="FCD"/>
    <property type="match status" value="1"/>
</dbReference>
<dbReference type="InterPro" id="IPR000524">
    <property type="entry name" value="Tscrpt_reg_HTH_GntR"/>
</dbReference>
<dbReference type="PROSITE" id="PS50949">
    <property type="entry name" value="HTH_GNTR"/>
    <property type="match status" value="1"/>
</dbReference>
<keyword evidence="2" id="KW-0238">DNA-binding</keyword>
<dbReference type="Pfam" id="PF00392">
    <property type="entry name" value="GntR"/>
    <property type="match status" value="1"/>
</dbReference>
<gene>
    <name evidence="5" type="ORF">AA23TX_00812</name>
</gene>
<proteinExistence type="predicted"/>
<evidence type="ECO:0000256" key="3">
    <source>
        <dbReference type="ARBA" id="ARBA00023163"/>
    </source>
</evidence>
<name>A0A6I8LFI3_9PSEU</name>
<evidence type="ECO:0000259" key="4">
    <source>
        <dbReference type="PROSITE" id="PS50949"/>
    </source>
</evidence>
<dbReference type="SUPFAM" id="SSF48008">
    <property type="entry name" value="GntR ligand-binding domain-like"/>
    <property type="match status" value="1"/>
</dbReference>
<dbReference type="InterPro" id="IPR036390">
    <property type="entry name" value="WH_DNA-bd_sf"/>
</dbReference>
<evidence type="ECO:0000256" key="2">
    <source>
        <dbReference type="ARBA" id="ARBA00023125"/>
    </source>
</evidence>
<dbReference type="GO" id="GO:0003677">
    <property type="term" value="F:DNA binding"/>
    <property type="evidence" value="ECO:0007669"/>
    <property type="project" value="UniProtKB-KW"/>
</dbReference>
<dbReference type="Gene3D" id="1.20.120.530">
    <property type="entry name" value="GntR ligand-binding domain-like"/>
    <property type="match status" value="1"/>
</dbReference>
<feature type="domain" description="HTH gntR-type" evidence="4">
    <location>
        <begin position="18"/>
        <end position="85"/>
    </location>
</feature>
<keyword evidence="3" id="KW-0804">Transcription</keyword>
<keyword evidence="1" id="KW-0805">Transcription regulation</keyword>
<organism evidence="5 6">
    <name type="scientific">Amycolatopsis camponoti</name>
    <dbReference type="NCBI Taxonomy" id="2606593"/>
    <lineage>
        <taxon>Bacteria</taxon>
        <taxon>Bacillati</taxon>
        <taxon>Actinomycetota</taxon>
        <taxon>Actinomycetes</taxon>
        <taxon>Pseudonocardiales</taxon>
        <taxon>Pseudonocardiaceae</taxon>
        <taxon>Amycolatopsis</taxon>
    </lineage>
</organism>
<reference evidence="5 6" key="1">
    <citation type="submission" date="2019-09" db="EMBL/GenBank/DDBJ databases">
        <authorList>
            <person name="Leyn A S."/>
        </authorList>
    </citation>
    <scope>NUCLEOTIDE SEQUENCE [LARGE SCALE GENOMIC DNA]</scope>
    <source>
        <strain evidence="5">AA231_1</strain>
    </source>
</reference>
<keyword evidence="6" id="KW-1185">Reference proteome</keyword>
<dbReference type="EMBL" id="CABVGP010000001">
    <property type="protein sequence ID" value="VVJ15791.1"/>
    <property type="molecule type" value="Genomic_DNA"/>
</dbReference>
<dbReference type="CDD" id="cd07377">
    <property type="entry name" value="WHTH_GntR"/>
    <property type="match status" value="1"/>
</dbReference>
<dbReference type="InterPro" id="IPR036388">
    <property type="entry name" value="WH-like_DNA-bd_sf"/>
</dbReference>
<dbReference type="SUPFAM" id="SSF46785">
    <property type="entry name" value="Winged helix' DNA-binding domain"/>
    <property type="match status" value="1"/>
</dbReference>
<evidence type="ECO:0000313" key="5">
    <source>
        <dbReference type="EMBL" id="VVJ15791.1"/>
    </source>
</evidence>
<protein>
    <submittedName>
        <fullName evidence="5">Transcriptional regulator</fullName>
    </submittedName>
</protein>
<dbReference type="RefSeq" id="WP_155541223.1">
    <property type="nucleotide sequence ID" value="NZ_CABVGP010000001.1"/>
</dbReference>